<gene>
    <name evidence="1" type="ORF">H9L42_14805</name>
</gene>
<comment type="caution">
    <text evidence="1">The sequence shown here is derived from an EMBL/GenBank/DDBJ whole genome shotgun (WGS) entry which is preliminary data.</text>
</comment>
<reference evidence="1" key="1">
    <citation type="submission" date="2020-08" db="EMBL/GenBank/DDBJ databases">
        <title>Genome public.</title>
        <authorList>
            <person name="Liu C."/>
            <person name="Sun Q."/>
        </authorList>
    </citation>
    <scope>NUCLEOTIDE SEQUENCE</scope>
    <source>
        <strain evidence="1">BX12</strain>
    </source>
</reference>
<keyword evidence="2" id="KW-1185">Reference proteome</keyword>
<proteinExistence type="predicted"/>
<dbReference type="Proteomes" id="UP000602647">
    <property type="component" value="Unassembled WGS sequence"/>
</dbReference>
<dbReference type="Gene3D" id="3.40.50.12580">
    <property type="match status" value="1"/>
</dbReference>
<dbReference type="AlphaFoldDB" id="A0A923NNA1"/>
<dbReference type="SUPFAM" id="SSF53756">
    <property type="entry name" value="UDP-Glycosyltransferase/glycogen phosphorylase"/>
    <property type="match status" value="1"/>
</dbReference>
<dbReference type="RefSeq" id="WP_187304187.1">
    <property type="nucleotide sequence ID" value="NZ_JACRYT010000025.1"/>
</dbReference>
<dbReference type="EMBL" id="JACRYT010000025">
    <property type="protein sequence ID" value="MBC6681090.1"/>
    <property type="molecule type" value="Genomic_DNA"/>
</dbReference>
<evidence type="ECO:0000313" key="2">
    <source>
        <dbReference type="Proteomes" id="UP000602647"/>
    </source>
</evidence>
<name>A0A923NNA1_9FIRM</name>
<sequence>MKKKRIFMVSYGGGHVNIIKSIYHELRKERNVDLIYLALTSAPLQLQGTDINYITASDILEWLPYRDEVEKLGKLYGAPFHNYQLGVSLEDTVAYYGIGIYDLIQKYGTTIAKKRFEEDGRKAFLPIGTMENILQCINPDCCVITASPRMEMATGIAADKLNIPVVRVNDLPICNELEHDCILCVMNEWAKTYAIQKAGVPEKKIRVTGQPIFEENEKINNNWITEFKESAVKYNYTVVFFAENGKNQTEEIDAIYEIAEQMKNVLFIIKLHPNQQMESFQKSNQKNVWVKKEPAKNYLQVAHLVITTFSTTGMEAAIKGIPLIEIKFKRERYPIEYIEMGIACLAENKSQLFNEIRLLLDKSSDEYKELMFSSKAFDFVSNASANICSVIKEQC</sequence>
<evidence type="ECO:0000313" key="1">
    <source>
        <dbReference type="EMBL" id="MBC6681090.1"/>
    </source>
</evidence>
<protein>
    <submittedName>
        <fullName evidence="1">Uncharacterized protein</fullName>
    </submittedName>
</protein>
<organism evidence="1 2">
    <name type="scientific">Zhenpiania hominis</name>
    <dbReference type="NCBI Taxonomy" id="2763644"/>
    <lineage>
        <taxon>Bacteria</taxon>
        <taxon>Bacillati</taxon>
        <taxon>Bacillota</taxon>
        <taxon>Clostridia</taxon>
        <taxon>Peptostreptococcales</taxon>
        <taxon>Anaerovoracaceae</taxon>
        <taxon>Zhenpiania</taxon>
    </lineage>
</organism>
<dbReference type="InterPro" id="IPR043148">
    <property type="entry name" value="TagF_C"/>
</dbReference>
<accession>A0A923NNA1</accession>